<keyword evidence="3 7" id="KW-0418">Kinase</keyword>
<dbReference type="SUPFAM" id="SSF54211">
    <property type="entry name" value="Ribosomal protein S5 domain 2-like"/>
    <property type="match status" value="1"/>
</dbReference>
<dbReference type="SUPFAM" id="SSF55060">
    <property type="entry name" value="GHMP Kinase, C-terminal domain"/>
    <property type="match status" value="1"/>
</dbReference>
<reference evidence="7" key="1">
    <citation type="submission" date="2020-01" db="EMBL/GenBank/DDBJ databases">
        <authorList>
            <person name="Meier V. D."/>
            <person name="Meier V D."/>
        </authorList>
    </citation>
    <scope>NUCLEOTIDE SEQUENCE</scope>
    <source>
        <strain evidence="7">HLG_WM_MAG_12</strain>
    </source>
</reference>
<evidence type="ECO:0000256" key="1">
    <source>
        <dbReference type="ARBA" id="ARBA00022679"/>
    </source>
</evidence>
<dbReference type="EC" id="2.7.1.148" evidence="5"/>
<keyword evidence="2" id="KW-0547">Nucleotide-binding</keyword>
<dbReference type="PANTHER" id="PTHR43527:SF2">
    <property type="entry name" value="4-DIPHOSPHOCYTIDYL-2-C-METHYL-D-ERYTHRITOL KINASE, CHLOROPLASTIC"/>
    <property type="match status" value="1"/>
</dbReference>
<dbReference type="InterPro" id="IPR014721">
    <property type="entry name" value="Ribsml_uS5_D2-typ_fold_subgr"/>
</dbReference>
<organism evidence="7">
    <name type="scientific">uncultured Campylobacterales bacterium</name>
    <dbReference type="NCBI Taxonomy" id="352960"/>
    <lineage>
        <taxon>Bacteria</taxon>
        <taxon>Pseudomonadati</taxon>
        <taxon>Campylobacterota</taxon>
        <taxon>Epsilonproteobacteria</taxon>
        <taxon>Campylobacterales</taxon>
        <taxon>environmental samples</taxon>
    </lineage>
</organism>
<dbReference type="Gene3D" id="3.30.230.10">
    <property type="match status" value="1"/>
</dbReference>
<proteinExistence type="predicted"/>
<feature type="domain" description="GHMP kinase N-terminal" evidence="6">
    <location>
        <begin position="64"/>
        <end position="147"/>
    </location>
</feature>
<protein>
    <recommendedName>
        <fullName evidence="5">4-(cytidine 5'-diphospho)-2-C-methyl-D-erythritol kinase</fullName>
        <ecNumber evidence="5">2.7.1.148</ecNumber>
    </recommendedName>
</protein>
<accession>A0A6S6S206</accession>
<dbReference type="InterPro" id="IPR004424">
    <property type="entry name" value="IspE"/>
</dbReference>
<keyword evidence="1 7" id="KW-0808">Transferase</keyword>
<dbReference type="GO" id="GO:0005524">
    <property type="term" value="F:ATP binding"/>
    <property type="evidence" value="ECO:0007669"/>
    <property type="project" value="UniProtKB-KW"/>
</dbReference>
<dbReference type="Pfam" id="PF00288">
    <property type="entry name" value="GHMP_kinases_N"/>
    <property type="match status" value="1"/>
</dbReference>
<evidence type="ECO:0000256" key="5">
    <source>
        <dbReference type="NCBIfam" id="TIGR00154"/>
    </source>
</evidence>
<dbReference type="EMBL" id="CACVAW010000002">
    <property type="protein sequence ID" value="CAA6800173.1"/>
    <property type="molecule type" value="Genomic_DNA"/>
</dbReference>
<dbReference type="PANTHER" id="PTHR43527">
    <property type="entry name" value="4-DIPHOSPHOCYTIDYL-2-C-METHYL-D-ERYTHRITOL KINASE, CHLOROPLASTIC"/>
    <property type="match status" value="1"/>
</dbReference>
<sequence length="258" mass="29134">MKSKSYSKINLYLKIIGFRENYHLLNSRFIRIKSIYDEIELVAKQSPSNEISLIGDFGCTSQQNIIYKVIIKLLEYTKSNKLKKFLNDYQIQVTKNIPKFAGLGGSSSNGATVLSMINDTLNLDLSYETLNKIGSSVGSDLSFFLSGYDNANVGGCGEEVVFFEDEALDFDIYTPDIKCSTKDVYTQFRNTNYNLEANTKLASKLSTMKARDILQEFDIRTLNDLYRPASDLYPKLTDHSQNRFFSGSGSSFFKGKSV</sequence>
<dbReference type="AlphaFoldDB" id="A0A6S6S206"/>
<dbReference type="Gene3D" id="3.30.70.890">
    <property type="entry name" value="GHMP kinase, C-terminal domain"/>
    <property type="match status" value="1"/>
</dbReference>
<evidence type="ECO:0000259" key="6">
    <source>
        <dbReference type="Pfam" id="PF00288"/>
    </source>
</evidence>
<dbReference type="InterPro" id="IPR020568">
    <property type="entry name" value="Ribosomal_Su5_D2-typ_SF"/>
</dbReference>
<evidence type="ECO:0000313" key="7">
    <source>
        <dbReference type="EMBL" id="CAA6800173.1"/>
    </source>
</evidence>
<name>A0A6S6S206_9BACT</name>
<evidence type="ECO:0000256" key="3">
    <source>
        <dbReference type="ARBA" id="ARBA00022777"/>
    </source>
</evidence>
<dbReference type="InterPro" id="IPR036554">
    <property type="entry name" value="GHMP_kinase_C_sf"/>
</dbReference>
<dbReference type="NCBIfam" id="NF003216">
    <property type="entry name" value="PRK04181.1"/>
    <property type="match status" value="1"/>
</dbReference>
<dbReference type="InterPro" id="IPR006204">
    <property type="entry name" value="GHMP_kinase_N_dom"/>
</dbReference>
<dbReference type="GO" id="GO:0016114">
    <property type="term" value="P:terpenoid biosynthetic process"/>
    <property type="evidence" value="ECO:0007669"/>
    <property type="project" value="UniProtKB-UniRule"/>
</dbReference>
<gene>
    <name evidence="7" type="ORF">HELGO_WM10654</name>
</gene>
<evidence type="ECO:0000256" key="2">
    <source>
        <dbReference type="ARBA" id="ARBA00022741"/>
    </source>
</evidence>
<dbReference type="GO" id="GO:0050515">
    <property type="term" value="F:4-(cytidine 5'-diphospho)-2-C-methyl-D-erythritol kinase activity"/>
    <property type="evidence" value="ECO:0007669"/>
    <property type="project" value="UniProtKB-UniRule"/>
</dbReference>
<dbReference type="NCBIfam" id="TIGR00154">
    <property type="entry name" value="ispE"/>
    <property type="match status" value="1"/>
</dbReference>
<evidence type="ECO:0000256" key="4">
    <source>
        <dbReference type="ARBA" id="ARBA00022840"/>
    </source>
</evidence>
<dbReference type="PIRSF" id="PIRSF010376">
    <property type="entry name" value="IspE"/>
    <property type="match status" value="1"/>
</dbReference>
<keyword evidence="4" id="KW-0067">ATP-binding</keyword>